<gene>
    <name evidence="3" type="ORF">H8J70_02730</name>
</gene>
<dbReference type="Proteomes" id="UP000606870">
    <property type="component" value="Unassembled WGS sequence"/>
</dbReference>
<dbReference type="InterPro" id="IPR036979">
    <property type="entry name" value="CM_dom_sf"/>
</dbReference>
<dbReference type="PANTHER" id="PTHR38041">
    <property type="entry name" value="CHORISMATE MUTASE"/>
    <property type="match status" value="1"/>
</dbReference>
<dbReference type="RefSeq" id="WP_186502333.1">
    <property type="nucleotide sequence ID" value="NZ_JACOGK010000005.1"/>
</dbReference>
<evidence type="ECO:0000313" key="3">
    <source>
        <dbReference type="EMBL" id="MBC3536175.1"/>
    </source>
</evidence>
<dbReference type="InterPro" id="IPR051331">
    <property type="entry name" value="Chorismate_mutase-related"/>
</dbReference>
<proteinExistence type="predicted"/>
<dbReference type="GO" id="GO:0004106">
    <property type="term" value="F:chorismate mutase activity"/>
    <property type="evidence" value="ECO:0007669"/>
    <property type="project" value="UniProtKB-EC"/>
</dbReference>
<dbReference type="NCBIfam" id="TIGR01805">
    <property type="entry name" value="CM_mono_grmpos"/>
    <property type="match status" value="1"/>
</dbReference>
<dbReference type="SUPFAM" id="SSF48600">
    <property type="entry name" value="Chorismate mutase II"/>
    <property type="match status" value="1"/>
</dbReference>
<dbReference type="EC" id="5.4.99.5" evidence="3"/>
<sequence>MELEACRQEIDRLDQQLTQLLEARMKVVAQVAEYKALHHMEVYDPRRERLVLDKIAALASDKDLAPYLQTIYRCIMDESKRYERKRMET</sequence>
<dbReference type="PROSITE" id="PS51168">
    <property type="entry name" value="CHORISMATE_MUT_2"/>
    <property type="match status" value="1"/>
</dbReference>
<dbReference type="InterPro" id="IPR002701">
    <property type="entry name" value="CM_II_prokaryot"/>
</dbReference>
<protein>
    <submittedName>
        <fullName evidence="3">Chorismate mutase</fullName>
        <ecNumber evidence="3">5.4.99.5</ecNumber>
    </submittedName>
</protein>
<reference evidence="3 4" key="1">
    <citation type="submission" date="2020-08" db="EMBL/GenBank/DDBJ databases">
        <authorList>
            <person name="Liu C."/>
            <person name="Sun Q."/>
        </authorList>
    </citation>
    <scope>NUCLEOTIDE SEQUENCE [LARGE SCALE GENOMIC DNA]</scope>
    <source>
        <strain evidence="3 4">NSJ-59</strain>
    </source>
</reference>
<name>A0ABR6VHK2_9FIRM</name>
<dbReference type="InterPro" id="IPR036263">
    <property type="entry name" value="Chorismate_II_sf"/>
</dbReference>
<dbReference type="PANTHER" id="PTHR38041:SF1">
    <property type="entry name" value="CHORISMATE MUTASE"/>
    <property type="match status" value="1"/>
</dbReference>
<comment type="caution">
    <text evidence="3">The sequence shown here is derived from an EMBL/GenBank/DDBJ whole genome shotgun (WGS) entry which is preliminary data.</text>
</comment>
<evidence type="ECO:0000259" key="2">
    <source>
        <dbReference type="PROSITE" id="PS51168"/>
    </source>
</evidence>
<dbReference type="InterPro" id="IPR011279">
    <property type="entry name" value="Chorismate_mutase_GmP"/>
</dbReference>
<dbReference type="Pfam" id="PF01817">
    <property type="entry name" value="CM_2"/>
    <property type="match status" value="1"/>
</dbReference>
<evidence type="ECO:0000313" key="4">
    <source>
        <dbReference type="Proteomes" id="UP000606870"/>
    </source>
</evidence>
<dbReference type="SMART" id="SM00830">
    <property type="entry name" value="CM_2"/>
    <property type="match status" value="1"/>
</dbReference>
<accession>A0ABR6VHK2</accession>
<feature type="domain" description="Chorismate mutase" evidence="2">
    <location>
        <begin position="1"/>
        <end position="87"/>
    </location>
</feature>
<dbReference type="Gene3D" id="1.20.59.10">
    <property type="entry name" value="Chorismate mutase"/>
    <property type="match status" value="1"/>
</dbReference>
<keyword evidence="1 3" id="KW-0413">Isomerase</keyword>
<evidence type="ECO:0000256" key="1">
    <source>
        <dbReference type="ARBA" id="ARBA00023235"/>
    </source>
</evidence>
<dbReference type="EMBL" id="JACOGK010000005">
    <property type="protein sequence ID" value="MBC3536175.1"/>
    <property type="molecule type" value="Genomic_DNA"/>
</dbReference>
<organism evidence="3 4">
    <name type="scientific">Megasphaera hominis</name>
    <dbReference type="NCBI Taxonomy" id="159836"/>
    <lineage>
        <taxon>Bacteria</taxon>
        <taxon>Bacillati</taxon>
        <taxon>Bacillota</taxon>
        <taxon>Negativicutes</taxon>
        <taxon>Veillonellales</taxon>
        <taxon>Veillonellaceae</taxon>
        <taxon>Megasphaera</taxon>
    </lineage>
</organism>
<keyword evidence="4" id="KW-1185">Reference proteome</keyword>